<accession>A0A1F5GPV3</accession>
<name>A0A1F5GPV3_9BACT</name>
<sequence>MRLISACLISLFFTFVIIAFPISISAHTIYDFPEVTDGQINEALQKIVPLRFLPSQPLYFLITVKELFSRFFQPSAVEKSRFDLIASGKRLKESYLLLGQNNTKLASNNLIRYGNRINIMLIQLEKANSQNQDIAKLVGEIGESLQNHETLFIAINSKLQTTEDGYQFDENYANALINFKEAIQTINKFQPGIKNRFELIHESEASQPVTIEKLTPDQLPEAIESTQKAKPKRIIY</sequence>
<evidence type="ECO:0000313" key="1">
    <source>
        <dbReference type="EMBL" id="OGD93865.1"/>
    </source>
</evidence>
<proteinExistence type="predicted"/>
<evidence type="ECO:0008006" key="3">
    <source>
        <dbReference type="Google" id="ProtNLM"/>
    </source>
</evidence>
<reference evidence="1 2" key="1">
    <citation type="journal article" date="2016" name="Nat. Commun.">
        <title>Thousands of microbial genomes shed light on interconnected biogeochemical processes in an aquifer system.</title>
        <authorList>
            <person name="Anantharaman K."/>
            <person name="Brown C.T."/>
            <person name="Hug L.A."/>
            <person name="Sharon I."/>
            <person name="Castelle C.J."/>
            <person name="Probst A.J."/>
            <person name="Thomas B.C."/>
            <person name="Singh A."/>
            <person name="Wilkins M.J."/>
            <person name="Karaoz U."/>
            <person name="Brodie E.L."/>
            <person name="Williams K.H."/>
            <person name="Hubbard S.S."/>
            <person name="Banfield J.F."/>
        </authorList>
    </citation>
    <scope>NUCLEOTIDE SEQUENCE [LARGE SCALE GENOMIC DNA]</scope>
</reference>
<dbReference type="EMBL" id="MFBN01000057">
    <property type="protein sequence ID" value="OGD93865.1"/>
    <property type="molecule type" value="Genomic_DNA"/>
</dbReference>
<organism evidence="1 2">
    <name type="scientific">Candidatus Curtissbacteria bacterium RIFCSPLOWO2_01_FULL_37_9</name>
    <dbReference type="NCBI Taxonomy" id="1797724"/>
    <lineage>
        <taxon>Bacteria</taxon>
        <taxon>Candidatus Curtissiibacteriota</taxon>
    </lineage>
</organism>
<gene>
    <name evidence="1" type="ORF">A3A48_01375</name>
</gene>
<dbReference type="Proteomes" id="UP000178336">
    <property type="component" value="Unassembled WGS sequence"/>
</dbReference>
<protein>
    <recommendedName>
        <fullName evidence="3">DUF5667 domain-containing protein</fullName>
    </recommendedName>
</protein>
<evidence type="ECO:0000313" key="2">
    <source>
        <dbReference type="Proteomes" id="UP000178336"/>
    </source>
</evidence>
<dbReference type="AlphaFoldDB" id="A0A1F5GPV3"/>
<comment type="caution">
    <text evidence="1">The sequence shown here is derived from an EMBL/GenBank/DDBJ whole genome shotgun (WGS) entry which is preliminary data.</text>
</comment>